<dbReference type="InterPro" id="IPR002109">
    <property type="entry name" value="Glutaredoxin"/>
</dbReference>
<reference evidence="2 3" key="1">
    <citation type="submission" date="2014-04" db="EMBL/GenBank/DDBJ databases">
        <title>The Genome Sequence of Thermoanaerobaculum aquaticum MP-01, The First Cultivated Group 23 Acidobacterium.</title>
        <authorList>
            <person name="Stamps B.W."/>
            <person name="Losey N.A."/>
            <person name="Lawson P.A."/>
            <person name="Stevenson B.S."/>
        </authorList>
    </citation>
    <scope>NUCLEOTIDE SEQUENCE [LARGE SCALE GENOMIC DNA]</scope>
    <source>
        <strain evidence="2 3">MP-01</strain>
    </source>
</reference>
<feature type="domain" description="Glutaredoxin" evidence="1">
    <location>
        <begin position="2"/>
        <end position="55"/>
    </location>
</feature>
<dbReference type="OrthoDB" id="8991911at2"/>
<sequence>MILVYVADGCPFCELLLADLQKRRVSFVAVNLSREPERIGELARWTFERAVPVVVDHERCSVGFRGKSTELAALGL</sequence>
<dbReference type="EMBL" id="JMFG01000008">
    <property type="protein sequence ID" value="KDA54363.1"/>
    <property type="molecule type" value="Genomic_DNA"/>
</dbReference>
<evidence type="ECO:0000313" key="3">
    <source>
        <dbReference type="Proteomes" id="UP000027284"/>
    </source>
</evidence>
<dbReference type="Gene3D" id="3.40.30.10">
    <property type="entry name" value="Glutaredoxin"/>
    <property type="match status" value="1"/>
</dbReference>
<keyword evidence="3" id="KW-1185">Reference proteome</keyword>
<dbReference type="InterPro" id="IPR036249">
    <property type="entry name" value="Thioredoxin-like_sf"/>
</dbReference>
<gene>
    <name evidence="2" type="ORF">EG19_11650</name>
</gene>
<name>A0A062XU52_9BACT</name>
<evidence type="ECO:0000313" key="2">
    <source>
        <dbReference type="EMBL" id="KDA54363.1"/>
    </source>
</evidence>
<proteinExistence type="predicted"/>
<dbReference type="AlphaFoldDB" id="A0A062XU52"/>
<organism evidence="2 3">
    <name type="scientific">Thermoanaerobaculum aquaticum</name>
    <dbReference type="NCBI Taxonomy" id="1312852"/>
    <lineage>
        <taxon>Bacteria</taxon>
        <taxon>Pseudomonadati</taxon>
        <taxon>Acidobacteriota</taxon>
        <taxon>Thermoanaerobaculia</taxon>
        <taxon>Thermoanaerobaculales</taxon>
        <taxon>Thermoanaerobaculaceae</taxon>
        <taxon>Thermoanaerobaculum</taxon>
    </lineage>
</organism>
<accession>A0A062XU52</accession>
<dbReference type="SUPFAM" id="SSF52833">
    <property type="entry name" value="Thioredoxin-like"/>
    <property type="match status" value="1"/>
</dbReference>
<protein>
    <recommendedName>
        <fullName evidence="1">Glutaredoxin domain-containing protein</fullName>
    </recommendedName>
</protein>
<comment type="caution">
    <text evidence="2">The sequence shown here is derived from an EMBL/GenBank/DDBJ whole genome shotgun (WGS) entry which is preliminary data.</text>
</comment>
<dbReference type="Proteomes" id="UP000027284">
    <property type="component" value="Unassembled WGS sequence"/>
</dbReference>
<dbReference type="Pfam" id="PF00462">
    <property type="entry name" value="Glutaredoxin"/>
    <property type="match status" value="1"/>
</dbReference>
<evidence type="ECO:0000259" key="1">
    <source>
        <dbReference type="Pfam" id="PF00462"/>
    </source>
</evidence>
<dbReference type="CDD" id="cd02976">
    <property type="entry name" value="NrdH"/>
    <property type="match status" value="1"/>
</dbReference>
<dbReference type="RefSeq" id="WP_038047604.1">
    <property type="nucleotide sequence ID" value="NZ_JMFG01000008.1"/>
</dbReference>
<dbReference type="PROSITE" id="PS51354">
    <property type="entry name" value="GLUTAREDOXIN_2"/>
    <property type="match status" value="1"/>
</dbReference>